<dbReference type="PATRIC" id="fig|53707.9.peg.5303"/>
<evidence type="ECO:0000313" key="1">
    <source>
        <dbReference type="EMBL" id="KPX69895.1"/>
    </source>
</evidence>
<sequence>MQRLADPAGGAAGCIVCRGVCAVLLHGGVLDLAGAVLRGCQCRSRYRADQFGRQPGRLHRAVRDRCVEGNHRQPGIGPLFSVGRHGLRAAADRHRLSRAGAQACAASVRLRGECQGEIGFQRPIIWKENFMRLVQFELSDGQRRVGLVDGDQVREVQGVESVRELALAAIEAGSALAHQVEQRGVGETHDYSQLLEELRILPPLDHPDPAHLLVSGTGLTHLGSASARDKMHQQSGDEASMTDTMRIFKWGVEGGKPVAGQAGVQPEWFYKGDGSIVVRPGHSFSLPPFAEDGGEEPELSGLYVNGHDRKPYRLGFAIGNEYSDHVMERRNYLYLAHSKLRACSFGPELRVGDLPQSLSGTSRVWRDGKVLWEKEFLSGEANMCHSLENLEYHHFKYAQFLRPGDVHVHFFGTATLSFADGVRTQPGDRFEISQAEFGQPLVNGLAPSEPVFQPGGIGKL</sequence>
<dbReference type="Gene3D" id="3.90.850.10">
    <property type="entry name" value="Fumarylacetoacetase-like, C-terminal domain"/>
    <property type="match status" value="1"/>
</dbReference>
<accession>A0A0N8RX61</accession>
<organism evidence="1 2">
    <name type="scientific">Pseudomonas amygdali pv. lachrymans</name>
    <name type="common">Pseudomonas syringae pv. lachrymans</name>
    <dbReference type="NCBI Taxonomy" id="53707"/>
    <lineage>
        <taxon>Bacteria</taxon>
        <taxon>Pseudomonadati</taxon>
        <taxon>Pseudomonadota</taxon>
        <taxon>Gammaproteobacteria</taxon>
        <taxon>Pseudomonadales</taxon>
        <taxon>Pseudomonadaceae</taxon>
        <taxon>Pseudomonas</taxon>
        <taxon>Pseudomonas amygdali</taxon>
    </lineage>
</organism>
<proteinExistence type="predicted"/>
<dbReference type="EMBL" id="LJQP01000205">
    <property type="protein sequence ID" value="KPX69895.1"/>
    <property type="molecule type" value="Genomic_DNA"/>
</dbReference>
<keyword evidence="1" id="KW-0813">Transport</keyword>
<name>A0A0N8RX61_PSEAV</name>
<evidence type="ECO:0000313" key="2">
    <source>
        <dbReference type="Proteomes" id="UP000050265"/>
    </source>
</evidence>
<dbReference type="NCBIfam" id="NF040903">
    <property type="entry name" value="GguC"/>
    <property type="match status" value="1"/>
</dbReference>
<dbReference type="InterPro" id="IPR009645">
    <property type="entry name" value="GguC"/>
</dbReference>
<reference evidence="1 2" key="1">
    <citation type="submission" date="2015-09" db="EMBL/GenBank/DDBJ databases">
        <title>Genome announcement of multiple Pseudomonas syringae strains.</title>
        <authorList>
            <person name="Thakur S."/>
            <person name="Wang P.W."/>
            <person name="Gong Y."/>
            <person name="Weir B.S."/>
            <person name="Guttman D.S."/>
        </authorList>
    </citation>
    <scope>NUCLEOTIDE SEQUENCE [LARGE SCALE GENOMIC DNA]</scope>
    <source>
        <strain evidence="1 2">ICMP3507</strain>
    </source>
</reference>
<dbReference type="AlphaFoldDB" id="A0A0N8RX61"/>
<dbReference type="Proteomes" id="UP000050265">
    <property type="component" value="Unassembled WGS sequence"/>
</dbReference>
<dbReference type="GO" id="GO:0003824">
    <property type="term" value="F:catalytic activity"/>
    <property type="evidence" value="ECO:0007669"/>
    <property type="project" value="InterPro"/>
</dbReference>
<keyword evidence="1" id="KW-0762">Sugar transport</keyword>
<gene>
    <name evidence="1" type="ORF">ALO35_05501</name>
</gene>
<protein>
    <submittedName>
        <fullName evidence="1">Sugar transporter</fullName>
    </submittedName>
</protein>
<dbReference type="SUPFAM" id="SSF56529">
    <property type="entry name" value="FAH"/>
    <property type="match status" value="1"/>
</dbReference>
<comment type="caution">
    <text evidence="1">The sequence shown here is derived from an EMBL/GenBank/DDBJ whole genome shotgun (WGS) entry which is preliminary data.</text>
</comment>
<dbReference type="InterPro" id="IPR036663">
    <property type="entry name" value="Fumarylacetoacetase_C_sf"/>
</dbReference>